<sequence>MAAPIYALGDELEMDWPLEGGGLGSFRATVIGIAARAPERRQVPGAFRYRLRWRDGTESWVGLRLPHRAVNRTPGAWQKSGDEADHAETPLKAYEDVARFLDAVASSLGKDRGTLKIYDPYFCMGNVVKQLGSLGFYNVYNQPVDFYAAQKASLPEYDVLDRLYRFAAEMAAKQKPSFLLVPNYTIETQLFDDLFSEKDVVFMGPEKRYVYRSPPELRPKLRNKQRKYVAPYVTLWVLVGLPKMKLPTPPGCCPPLRRKAALPPSLRGSAKGSSEAMW</sequence>
<dbReference type="OrthoDB" id="418983at2759"/>
<reference evidence="1" key="1">
    <citation type="submission" date="2022-10" db="EMBL/GenBank/DDBJ databases">
        <authorList>
            <person name="Chen Y."/>
            <person name="Dougan E. K."/>
            <person name="Chan C."/>
            <person name="Rhodes N."/>
            <person name="Thang M."/>
        </authorList>
    </citation>
    <scope>NUCLEOTIDE SEQUENCE</scope>
</reference>
<keyword evidence="3" id="KW-1185">Reference proteome</keyword>
<dbReference type="EMBL" id="CAMXCT010000443">
    <property type="protein sequence ID" value="CAI3978870.1"/>
    <property type="molecule type" value="Genomic_DNA"/>
</dbReference>
<gene>
    <name evidence="1" type="ORF">C1SCF055_LOCUS6867</name>
</gene>
<protein>
    <submittedName>
        <fullName evidence="1">Uncharacterized protein</fullName>
    </submittedName>
</protein>
<evidence type="ECO:0000313" key="1">
    <source>
        <dbReference type="EMBL" id="CAI3978870.1"/>
    </source>
</evidence>
<dbReference type="EMBL" id="CAMXCT030000443">
    <property type="protein sequence ID" value="CAL4766182.1"/>
    <property type="molecule type" value="Genomic_DNA"/>
</dbReference>
<dbReference type="AlphaFoldDB" id="A0A9P1BT31"/>
<dbReference type="PANTHER" id="PTHR39444">
    <property type="entry name" value="SITE-SPECIFIC DNA-METHYLTRANSFERASE (ADENINE-SPECIFIC)"/>
    <property type="match status" value="1"/>
</dbReference>
<name>A0A9P1BT31_9DINO</name>
<accession>A0A9P1BT31</accession>
<dbReference type="EMBL" id="CAMXCT020000443">
    <property type="protein sequence ID" value="CAL1132245.1"/>
    <property type="molecule type" value="Genomic_DNA"/>
</dbReference>
<evidence type="ECO:0000313" key="3">
    <source>
        <dbReference type="Proteomes" id="UP001152797"/>
    </source>
</evidence>
<organism evidence="1">
    <name type="scientific">Cladocopium goreaui</name>
    <dbReference type="NCBI Taxonomy" id="2562237"/>
    <lineage>
        <taxon>Eukaryota</taxon>
        <taxon>Sar</taxon>
        <taxon>Alveolata</taxon>
        <taxon>Dinophyceae</taxon>
        <taxon>Suessiales</taxon>
        <taxon>Symbiodiniaceae</taxon>
        <taxon>Cladocopium</taxon>
    </lineage>
</organism>
<dbReference type="Proteomes" id="UP001152797">
    <property type="component" value="Unassembled WGS sequence"/>
</dbReference>
<reference evidence="2 3" key="2">
    <citation type="submission" date="2024-05" db="EMBL/GenBank/DDBJ databases">
        <authorList>
            <person name="Chen Y."/>
            <person name="Shah S."/>
            <person name="Dougan E. K."/>
            <person name="Thang M."/>
            <person name="Chan C."/>
        </authorList>
    </citation>
    <scope>NUCLEOTIDE SEQUENCE [LARGE SCALE GENOMIC DNA]</scope>
</reference>
<dbReference type="PANTHER" id="PTHR39444:SF3">
    <property type="entry name" value="SITE-SPECIFIC DNA-METHYLTRANSFERASE (ADENINE-SPECIFIC)"/>
    <property type="match status" value="1"/>
</dbReference>
<evidence type="ECO:0000313" key="2">
    <source>
        <dbReference type="EMBL" id="CAL4766182.1"/>
    </source>
</evidence>
<proteinExistence type="predicted"/>
<comment type="caution">
    <text evidence="1">The sequence shown here is derived from an EMBL/GenBank/DDBJ whole genome shotgun (WGS) entry which is preliminary data.</text>
</comment>